<dbReference type="AlphaFoldDB" id="A0A510VS04"/>
<name>A0A510VS04_9LACO</name>
<dbReference type="Gene3D" id="4.10.520.10">
    <property type="entry name" value="IHF-like DNA-binding proteins"/>
    <property type="match status" value="1"/>
</dbReference>
<keyword evidence="3" id="KW-0226">DNA condensation</keyword>
<dbReference type="InterPro" id="IPR000119">
    <property type="entry name" value="Hist_DNA-bd"/>
</dbReference>
<dbReference type="Proteomes" id="UP000321429">
    <property type="component" value="Unassembled WGS sequence"/>
</dbReference>
<gene>
    <name evidence="6" type="ORF">LSI01_18070</name>
</gene>
<dbReference type="PANTHER" id="PTHR33175:SF3">
    <property type="entry name" value="DNA-BINDING PROTEIN HU-BETA"/>
    <property type="match status" value="1"/>
</dbReference>
<dbReference type="PANTHER" id="PTHR33175">
    <property type="entry name" value="DNA-BINDING PROTEIN HU"/>
    <property type="match status" value="1"/>
</dbReference>
<organism evidence="6 7">
    <name type="scientific">Furfurilactobacillus siliginis</name>
    <dbReference type="NCBI Taxonomy" id="348151"/>
    <lineage>
        <taxon>Bacteria</taxon>
        <taxon>Bacillati</taxon>
        <taxon>Bacillota</taxon>
        <taxon>Bacilli</taxon>
        <taxon>Lactobacillales</taxon>
        <taxon>Lactobacillaceae</taxon>
        <taxon>Furfurilactobacillus</taxon>
    </lineage>
</organism>
<evidence type="ECO:0000256" key="2">
    <source>
        <dbReference type="ARBA" id="ARBA00021922"/>
    </source>
</evidence>
<dbReference type="Pfam" id="PF00216">
    <property type="entry name" value="Bac_DNA_binding"/>
    <property type="match status" value="1"/>
</dbReference>
<dbReference type="InterPro" id="IPR010992">
    <property type="entry name" value="IHF-like_DNA-bd_dom_sf"/>
</dbReference>
<dbReference type="EMBL" id="BJUD01000062">
    <property type="protein sequence ID" value="GEK29496.1"/>
    <property type="molecule type" value="Genomic_DNA"/>
</dbReference>
<dbReference type="RefSeq" id="WP_057808393.1">
    <property type="nucleotide sequence ID" value="NZ_JQCB01000001.1"/>
</dbReference>
<comment type="similarity">
    <text evidence="1 5">Belongs to the bacterial histone-like protein family.</text>
</comment>
<accession>A0A510VS04</accession>
<comment type="caution">
    <text evidence="6">The sequence shown here is derived from an EMBL/GenBank/DDBJ whole genome shotgun (WGS) entry which is preliminary data.</text>
</comment>
<dbReference type="SUPFAM" id="SSF47729">
    <property type="entry name" value="IHF-like DNA-binding proteins"/>
    <property type="match status" value="1"/>
</dbReference>
<evidence type="ECO:0000313" key="7">
    <source>
        <dbReference type="Proteomes" id="UP000321429"/>
    </source>
</evidence>
<dbReference type="GO" id="GO:0030261">
    <property type="term" value="P:chromosome condensation"/>
    <property type="evidence" value="ECO:0007669"/>
    <property type="project" value="UniProtKB-KW"/>
</dbReference>
<proteinExistence type="inferred from homology"/>
<evidence type="ECO:0000313" key="6">
    <source>
        <dbReference type="EMBL" id="GEK29496.1"/>
    </source>
</evidence>
<evidence type="ECO:0000256" key="1">
    <source>
        <dbReference type="ARBA" id="ARBA00010529"/>
    </source>
</evidence>
<sequence length="94" mass="10422">MENKTTKKELVKQVATTTKVSQATTASIVNALLEQIGDELAAGRTVEIRRFGTFSAYTNKKRIVNNINGEQVTVPEHQLAKYRCGSGVREKLNK</sequence>
<evidence type="ECO:0000256" key="3">
    <source>
        <dbReference type="ARBA" id="ARBA00023067"/>
    </source>
</evidence>
<dbReference type="GO" id="GO:0003677">
    <property type="term" value="F:DNA binding"/>
    <property type="evidence" value="ECO:0007669"/>
    <property type="project" value="UniProtKB-KW"/>
</dbReference>
<dbReference type="CDD" id="cd13832">
    <property type="entry name" value="IHF"/>
    <property type="match status" value="1"/>
</dbReference>
<protein>
    <recommendedName>
        <fullName evidence="2">DNA-binding protein HU</fullName>
    </recommendedName>
</protein>
<evidence type="ECO:0000256" key="4">
    <source>
        <dbReference type="ARBA" id="ARBA00023125"/>
    </source>
</evidence>
<dbReference type="SMART" id="SM00411">
    <property type="entry name" value="BHL"/>
    <property type="match status" value="1"/>
</dbReference>
<keyword evidence="4" id="KW-0238">DNA-binding</keyword>
<dbReference type="GO" id="GO:0030527">
    <property type="term" value="F:structural constituent of chromatin"/>
    <property type="evidence" value="ECO:0007669"/>
    <property type="project" value="InterPro"/>
</dbReference>
<evidence type="ECO:0000256" key="5">
    <source>
        <dbReference type="RuleBase" id="RU003939"/>
    </source>
</evidence>
<reference evidence="6 7" key="1">
    <citation type="submission" date="2019-07" db="EMBL/GenBank/DDBJ databases">
        <title>Whole genome shotgun sequence of Lactobacillus siliginis NBRC 101315.</title>
        <authorList>
            <person name="Hosoyama A."/>
            <person name="Uohara A."/>
            <person name="Ohji S."/>
            <person name="Ichikawa N."/>
        </authorList>
    </citation>
    <scope>NUCLEOTIDE SEQUENCE [LARGE SCALE GENOMIC DNA]</scope>
    <source>
        <strain evidence="6 7">NBRC 101315</strain>
    </source>
</reference>